<evidence type="ECO:0000259" key="3">
    <source>
        <dbReference type="Pfam" id="PF06030"/>
    </source>
</evidence>
<comment type="caution">
    <text evidence="5">The sequence shown here is derived from an EMBL/GenBank/DDBJ whole genome shotgun (WGS) entry which is preliminary data.</text>
</comment>
<sequence length="330" mass="37193">MLKKVFTVIALGLASLTFSCQTANAASAQEGLNYSVTVQQPKQQMTNTNAYFQLLVKPRQTITLTLKVHNQRNQERQVKIAPVSAYTNDNGVIAYQRNPQTVPATQQFSRFVSNPQVVKIGPKSTKRVTFKLKTPKNQVAGMIDGGFKLTPIHEKQRSQSQKGFSIKNHYAMVVGATMQMNRQPVTPKVSTAKVIPHKQHGRLAVGVRIKNNAPTAFGQMTVKATIQPKGGDSQIFHDSKTNLQMAPHSSFNYQFIWPNQKFEPGTYRLKMVITSGTKKWLSDQTFTITKAQARRLNPHSNALYWWLIGLLLIVVGSLSYWRVRQRKRQV</sequence>
<dbReference type="EMBL" id="AZEE01000017">
    <property type="protein sequence ID" value="KRK99207.1"/>
    <property type="molecule type" value="Genomic_DNA"/>
</dbReference>
<dbReference type="AlphaFoldDB" id="A0A0R1M617"/>
<dbReference type="InterPro" id="IPR010317">
    <property type="entry name" value="WxLIP_PGBD"/>
</dbReference>
<proteinExistence type="predicted"/>
<evidence type="ECO:0000259" key="4">
    <source>
        <dbReference type="Pfam" id="PF11797"/>
    </source>
</evidence>
<feature type="domain" description="WxL Interacting Protein peptidoglycan binding" evidence="3">
    <location>
        <begin position="34"/>
        <end position="149"/>
    </location>
</feature>
<keyword evidence="2" id="KW-0732">Signal</keyword>
<name>A0A0R1M617_9LACO</name>
<dbReference type="InterPro" id="IPR021759">
    <property type="entry name" value="WxLIP_HBD"/>
</dbReference>
<dbReference type="PATRIC" id="fig|1423776.4.peg.2428"/>
<dbReference type="Pfam" id="PF06030">
    <property type="entry name" value="WxLIP_PGBD"/>
    <property type="match status" value="1"/>
</dbReference>
<reference evidence="5 6" key="1">
    <citation type="journal article" date="2015" name="Genome Announc.">
        <title>Expanding the biotechnology potential of lactobacilli through comparative genomics of 213 strains and associated genera.</title>
        <authorList>
            <person name="Sun Z."/>
            <person name="Harris H.M."/>
            <person name="McCann A."/>
            <person name="Guo C."/>
            <person name="Argimon S."/>
            <person name="Zhang W."/>
            <person name="Yang X."/>
            <person name="Jeffery I.B."/>
            <person name="Cooney J.C."/>
            <person name="Kagawa T.F."/>
            <person name="Liu W."/>
            <person name="Song Y."/>
            <person name="Salvetti E."/>
            <person name="Wrobel A."/>
            <person name="Rasinkangas P."/>
            <person name="Parkhill J."/>
            <person name="Rea M.C."/>
            <person name="O'Sullivan O."/>
            <person name="Ritari J."/>
            <person name="Douillard F.P."/>
            <person name="Paul Ross R."/>
            <person name="Yang R."/>
            <person name="Briner A.E."/>
            <person name="Felis G.E."/>
            <person name="de Vos W.M."/>
            <person name="Barrangou R."/>
            <person name="Klaenhammer T.R."/>
            <person name="Caufield P.W."/>
            <person name="Cui Y."/>
            <person name="Zhang H."/>
            <person name="O'Toole P.W."/>
        </authorList>
    </citation>
    <scope>NUCLEOTIDE SEQUENCE [LARGE SCALE GENOMIC DNA]</scope>
    <source>
        <strain evidence="5 6">DSM 19909</strain>
    </source>
</reference>
<feature type="signal peptide" evidence="2">
    <location>
        <begin position="1"/>
        <end position="25"/>
    </location>
</feature>
<dbReference type="STRING" id="1423776.FD04_GL002394"/>
<accession>A0A0R1M617</accession>
<dbReference type="PROSITE" id="PS51257">
    <property type="entry name" value="PROKAR_LIPOPROTEIN"/>
    <property type="match status" value="1"/>
</dbReference>
<evidence type="ECO:0000313" key="6">
    <source>
        <dbReference type="Proteomes" id="UP000051160"/>
    </source>
</evidence>
<feature type="chain" id="PRO_5006407774" description="DUF3324 domain-containing protein" evidence="2">
    <location>
        <begin position="26"/>
        <end position="330"/>
    </location>
</feature>
<keyword evidence="1" id="KW-1133">Transmembrane helix</keyword>
<evidence type="ECO:0000313" key="5">
    <source>
        <dbReference type="EMBL" id="KRK99207.1"/>
    </source>
</evidence>
<keyword evidence="1" id="KW-0812">Transmembrane</keyword>
<keyword evidence="6" id="KW-1185">Reference proteome</keyword>
<evidence type="ECO:0000256" key="2">
    <source>
        <dbReference type="SAM" id="SignalP"/>
    </source>
</evidence>
<keyword evidence="1" id="KW-0472">Membrane</keyword>
<dbReference type="Pfam" id="PF11797">
    <property type="entry name" value="WxLIP_HBD"/>
    <property type="match status" value="1"/>
</dbReference>
<feature type="transmembrane region" description="Helical" evidence="1">
    <location>
        <begin position="303"/>
        <end position="321"/>
    </location>
</feature>
<evidence type="ECO:0000256" key="1">
    <source>
        <dbReference type="SAM" id="Phobius"/>
    </source>
</evidence>
<dbReference type="Proteomes" id="UP000051160">
    <property type="component" value="Unassembled WGS sequence"/>
</dbReference>
<evidence type="ECO:0008006" key="7">
    <source>
        <dbReference type="Google" id="ProtNLM"/>
    </source>
</evidence>
<organism evidence="5 6">
    <name type="scientific">Secundilactobacillus odoratitofui DSM 19909 = JCM 15043</name>
    <dbReference type="NCBI Taxonomy" id="1423776"/>
    <lineage>
        <taxon>Bacteria</taxon>
        <taxon>Bacillati</taxon>
        <taxon>Bacillota</taxon>
        <taxon>Bacilli</taxon>
        <taxon>Lactobacillales</taxon>
        <taxon>Lactobacillaceae</taxon>
        <taxon>Secundilactobacillus</taxon>
    </lineage>
</organism>
<feature type="domain" description="WxL Interacting Protein host binding" evidence="4">
    <location>
        <begin position="161"/>
        <end position="297"/>
    </location>
</feature>
<protein>
    <recommendedName>
        <fullName evidence="7">DUF3324 domain-containing protein</fullName>
    </recommendedName>
</protein>
<dbReference type="RefSeq" id="WP_056946624.1">
    <property type="nucleotide sequence ID" value="NZ_AZEE01000017.1"/>
</dbReference>
<gene>
    <name evidence="5" type="ORF">FD04_GL002394</name>
</gene>